<dbReference type="GO" id="GO:0000398">
    <property type="term" value="P:mRNA splicing, via spliceosome"/>
    <property type="evidence" value="ECO:0007669"/>
    <property type="project" value="InterPro"/>
</dbReference>
<proteinExistence type="predicted"/>
<protein>
    <submittedName>
        <fullName evidence="3">Ubiquitin_4 domain-containing protein</fullName>
    </submittedName>
</protein>
<evidence type="ECO:0000313" key="2">
    <source>
        <dbReference type="Proteomes" id="UP000046395"/>
    </source>
</evidence>
<dbReference type="InterPro" id="IPR040610">
    <property type="entry name" value="SNRNP25_ubiquitin"/>
</dbReference>
<dbReference type="Gene3D" id="3.10.20.90">
    <property type="entry name" value="Phosphatidylinositol 3-kinase Catalytic Subunit, Chain A, domain 1"/>
    <property type="match status" value="1"/>
</dbReference>
<dbReference type="STRING" id="70415.A0A5S6R148"/>
<dbReference type="WBParaSite" id="TMUE_3000012892.1">
    <property type="protein sequence ID" value="TMUE_3000012892.1"/>
    <property type="gene ID" value="WBGene00286668"/>
</dbReference>
<dbReference type="Pfam" id="PF18036">
    <property type="entry name" value="Ubiquitin_4"/>
    <property type="match status" value="1"/>
</dbReference>
<dbReference type="PANTHER" id="PTHR14942:SF0">
    <property type="entry name" value="U11_U12 SMALL NUCLEAR RIBONUCLEOPROTEIN 25 KDA PROTEIN"/>
    <property type="match status" value="1"/>
</dbReference>
<sequence length="137" mass="16178">MEDVDDDLTEIDAMLRNLSNDTYFYDIPNELSTNDLKNEVYLRLGRAFEIHITRFDGVVYRIIVNEDSNVRDLKLSFQRAITQNLAEQGIYHVNWHHVWRKYCLLFNGKKLSNDMALLKNIGIGSNSQLKFIIRLRR</sequence>
<name>A0A5S6R148_TRIMR</name>
<reference evidence="3" key="1">
    <citation type="submission" date="2019-12" db="UniProtKB">
        <authorList>
            <consortium name="WormBaseParasite"/>
        </authorList>
    </citation>
    <scope>IDENTIFICATION</scope>
</reference>
<dbReference type="PANTHER" id="PTHR14942">
    <property type="entry name" value="U11/U12 SMALL NUCLEAR RIBONUCLEOPROTEIN 25 KDA PROTEIN"/>
    <property type="match status" value="1"/>
</dbReference>
<dbReference type="InterPro" id="IPR029071">
    <property type="entry name" value="Ubiquitin-like_domsf"/>
</dbReference>
<evidence type="ECO:0000313" key="3">
    <source>
        <dbReference type="WBParaSite" id="TMUE_3000012892.1"/>
    </source>
</evidence>
<dbReference type="AlphaFoldDB" id="A0A5S6R148"/>
<dbReference type="CDD" id="cd17058">
    <property type="entry name" value="Ubl_SNRNP25"/>
    <property type="match status" value="1"/>
</dbReference>
<dbReference type="SUPFAM" id="SSF54236">
    <property type="entry name" value="Ubiquitin-like"/>
    <property type="match status" value="1"/>
</dbReference>
<feature type="domain" description="SNRNP25 ubiquitin-like" evidence="1">
    <location>
        <begin position="49"/>
        <end position="133"/>
    </location>
</feature>
<organism evidence="2 3">
    <name type="scientific">Trichuris muris</name>
    <name type="common">Mouse whipworm</name>
    <dbReference type="NCBI Taxonomy" id="70415"/>
    <lineage>
        <taxon>Eukaryota</taxon>
        <taxon>Metazoa</taxon>
        <taxon>Ecdysozoa</taxon>
        <taxon>Nematoda</taxon>
        <taxon>Enoplea</taxon>
        <taxon>Dorylaimia</taxon>
        <taxon>Trichinellida</taxon>
        <taxon>Trichuridae</taxon>
        <taxon>Trichuris</taxon>
    </lineage>
</organism>
<dbReference type="InterPro" id="IPR039690">
    <property type="entry name" value="SNRNP25"/>
</dbReference>
<evidence type="ECO:0000259" key="1">
    <source>
        <dbReference type="Pfam" id="PF18036"/>
    </source>
</evidence>
<keyword evidence="2" id="KW-1185">Reference proteome</keyword>
<accession>A0A5S6R148</accession>
<dbReference type="Proteomes" id="UP000046395">
    <property type="component" value="Unassembled WGS sequence"/>
</dbReference>